<dbReference type="EMBL" id="LR586016">
    <property type="protein sequence ID" value="VIP01255.1"/>
    <property type="molecule type" value="Genomic_DNA"/>
</dbReference>
<proteinExistence type="predicted"/>
<name>A0A6C2YJG8_9BACT</name>
<evidence type="ECO:0000313" key="2">
    <source>
        <dbReference type="Proteomes" id="UP000464378"/>
    </source>
</evidence>
<dbReference type="Proteomes" id="UP000464378">
    <property type="component" value="Chromosome"/>
</dbReference>
<dbReference type="KEGG" id="tim:GMBLW1_27050"/>
<dbReference type="EMBL" id="LR593887">
    <property type="protein sequence ID" value="VTR97936.1"/>
    <property type="molecule type" value="Genomic_DNA"/>
</dbReference>
<accession>A0A6C2YJG8</accession>
<dbReference type="AlphaFoldDB" id="A0A6C2YJG8"/>
<gene>
    <name evidence="1" type="ORF">GMBLW1_27050</name>
</gene>
<protein>
    <submittedName>
        <fullName evidence="1">Uncharacterized protein</fullName>
    </submittedName>
</protein>
<sequence>MHVTDLTSAQSSLKQIPMSAVELRFIDSVTALTSAQSSLTSFLPEIRFWEGLTSLHHKSALPFH</sequence>
<reference evidence="1" key="1">
    <citation type="submission" date="2019-04" db="EMBL/GenBank/DDBJ databases">
        <authorList>
            <consortium name="Science for Life Laboratories"/>
        </authorList>
    </citation>
    <scope>NUCLEOTIDE SEQUENCE</scope>
    <source>
        <strain evidence="1">MBLW1</strain>
    </source>
</reference>
<organism evidence="1">
    <name type="scientific">Tuwongella immobilis</name>
    <dbReference type="NCBI Taxonomy" id="692036"/>
    <lineage>
        <taxon>Bacteria</taxon>
        <taxon>Pseudomonadati</taxon>
        <taxon>Planctomycetota</taxon>
        <taxon>Planctomycetia</taxon>
        <taxon>Gemmatales</taxon>
        <taxon>Gemmataceae</taxon>
        <taxon>Tuwongella</taxon>
    </lineage>
</organism>
<keyword evidence="2" id="KW-1185">Reference proteome</keyword>
<dbReference type="InParanoid" id="A0A6C2YJG8"/>
<evidence type="ECO:0000313" key="1">
    <source>
        <dbReference type="EMBL" id="VIP01255.1"/>
    </source>
</evidence>